<name>A0A841DWM3_9ACTN</name>
<gene>
    <name evidence="2" type="ORF">HDA44_004491</name>
</gene>
<dbReference type="Proteomes" id="UP000558997">
    <property type="component" value="Unassembled WGS sequence"/>
</dbReference>
<comment type="caution">
    <text evidence="2">The sequence shown here is derived from an EMBL/GenBank/DDBJ whole genome shotgun (WGS) entry which is preliminary data.</text>
</comment>
<evidence type="ECO:0000313" key="2">
    <source>
        <dbReference type="EMBL" id="MBB5981150.1"/>
    </source>
</evidence>
<dbReference type="RefSeq" id="WP_184837411.1">
    <property type="nucleotide sequence ID" value="NZ_BAAAVN010000016.1"/>
</dbReference>
<evidence type="ECO:0000313" key="3">
    <source>
        <dbReference type="Proteomes" id="UP000558997"/>
    </source>
</evidence>
<reference evidence="2 3" key="1">
    <citation type="submission" date="2020-08" db="EMBL/GenBank/DDBJ databases">
        <title>Sequencing the genomes of 1000 actinobacteria strains.</title>
        <authorList>
            <person name="Klenk H.-P."/>
        </authorList>
    </citation>
    <scope>NUCLEOTIDE SEQUENCE [LARGE SCALE GENOMIC DNA]</scope>
    <source>
        <strain evidence="2 3">DSM 17294</strain>
    </source>
</reference>
<dbReference type="AlphaFoldDB" id="A0A841DWM3"/>
<feature type="region of interest" description="Disordered" evidence="1">
    <location>
        <begin position="1"/>
        <end position="23"/>
    </location>
</feature>
<keyword evidence="3" id="KW-1185">Reference proteome</keyword>
<dbReference type="EMBL" id="JACHNF010000001">
    <property type="protein sequence ID" value="MBB5981150.1"/>
    <property type="molecule type" value="Genomic_DNA"/>
</dbReference>
<evidence type="ECO:0000256" key="1">
    <source>
        <dbReference type="SAM" id="MobiDB-lite"/>
    </source>
</evidence>
<sequence length="50" mass="5569">MPRRQSGPGRTIRPVPEHKQGRFRYEREKFAAAGLTPVSAELAAPPRVAK</sequence>
<organism evidence="2 3">
    <name type="scientific">Kribbella solani</name>
    <dbReference type="NCBI Taxonomy" id="236067"/>
    <lineage>
        <taxon>Bacteria</taxon>
        <taxon>Bacillati</taxon>
        <taxon>Actinomycetota</taxon>
        <taxon>Actinomycetes</taxon>
        <taxon>Propionibacteriales</taxon>
        <taxon>Kribbellaceae</taxon>
        <taxon>Kribbella</taxon>
    </lineage>
</organism>
<protein>
    <submittedName>
        <fullName evidence="2">Uncharacterized protein</fullName>
    </submittedName>
</protein>
<accession>A0A841DWM3</accession>
<proteinExistence type="predicted"/>